<dbReference type="Proteomes" id="UP000030649">
    <property type="component" value="Unassembled WGS sequence"/>
</dbReference>
<dbReference type="HOGENOM" id="CLU_170067_1_0_2"/>
<feature type="transmembrane region" description="Helical" evidence="2">
    <location>
        <begin position="30"/>
        <end position="50"/>
    </location>
</feature>
<dbReference type="InterPro" id="IPR055955">
    <property type="entry name" value="DUF7533"/>
</dbReference>
<evidence type="ECO:0000256" key="2">
    <source>
        <dbReference type="SAM" id="Phobius"/>
    </source>
</evidence>
<evidence type="ECO:0000256" key="1">
    <source>
        <dbReference type="SAM" id="MobiDB-lite"/>
    </source>
</evidence>
<sequence length="98" mass="10366">MSLGILDMIGIAGTLIFALPVGIFGVEQIAAGQVSLGSTLIMVAALMILLPQRLLTPKDIPLAMSKRLIDTVVTSSKEQSVDHTDTTNESDVTVEKSK</sequence>
<feature type="transmembrane region" description="Helical" evidence="2">
    <location>
        <begin position="5"/>
        <end position="24"/>
    </location>
</feature>
<proteinExistence type="predicted"/>
<dbReference type="EMBL" id="KE356560">
    <property type="protein sequence ID" value="ERG90566.1"/>
    <property type="molecule type" value="Genomic_DNA"/>
</dbReference>
<dbReference type="Pfam" id="PF24377">
    <property type="entry name" value="DUF7533"/>
    <property type="match status" value="1"/>
</dbReference>
<accession>U1PEP9</accession>
<keyword evidence="2" id="KW-1133">Transmembrane helix</keyword>
<evidence type="ECO:0000313" key="4">
    <source>
        <dbReference type="Proteomes" id="UP000030649"/>
    </source>
</evidence>
<organism evidence="3 4">
    <name type="scientific">Haloquadratum walsbyi J07HQW1</name>
    <dbReference type="NCBI Taxonomy" id="1238424"/>
    <lineage>
        <taxon>Archaea</taxon>
        <taxon>Methanobacteriati</taxon>
        <taxon>Methanobacteriota</taxon>
        <taxon>Stenosarchaea group</taxon>
        <taxon>Halobacteria</taxon>
        <taxon>Halobacteriales</taxon>
        <taxon>Haloferacaceae</taxon>
        <taxon>Haloquadratum</taxon>
    </lineage>
</organism>
<keyword evidence="2" id="KW-0472">Membrane</keyword>
<protein>
    <submittedName>
        <fullName evidence="3">Uncharacterized protein</fullName>
    </submittedName>
</protein>
<evidence type="ECO:0000313" key="3">
    <source>
        <dbReference type="EMBL" id="ERG90566.1"/>
    </source>
</evidence>
<dbReference type="AlphaFoldDB" id="U1PEP9"/>
<name>U1PEP9_9EURY</name>
<reference evidence="3 4" key="1">
    <citation type="journal article" date="2013" name="PLoS ONE">
        <title>Assembly-driven community genomics of a hypersaline microbial ecosystem.</title>
        <authorList>
            <person name="Podell S."/>
            <person name="Ugalde J.A."/>
            <person name="Narasingarao P."/>
            <person name="Banfield J.F."/>
            <person name="Heidelberg K.B."/>
            <person name="Allen E.E."/>
        </authorList>
    </citation>
    <scope>NUCLEOTIDE SEQUENCE [LARGE SCALE GENOMIC DNA]</scope>
    <source>
        <strain evidence="4">J07HQW1</strain>
    </source>
</reference>
<keyword evidence="2" id="KW-0812">Transmembrane</keyword>
<feature type="region of interest" description="Disordered" evidence="1">
    <location>
        <begin position="75"/>
        <end position="98"/>
    </location>
</feature>
<gene>
    <name evidence="3" type="ORF">J07HQW1_00590</name>
</gene>